<evidence type="ECO:0000256" key="1">
    <source>
        <dbReference type="SAM" id="MobiDB-lite"/>
    </source>
</evidence>
<dbReference type="AlphaFoldDB" id="A0A914P2Y7"/>
<feature type="region of interest" description="Disordered" evidence="1">
    <location>
        <begin position="79"/>
        <end position="115"/>
    </location>
</feature>
<organism evidence="2 3">
    <name type="scientific">Panagrolaimus davidi</name>
    <dbReference type="NCBI Taxonomy" id="227884"/>
    <lineage>
        <taxon>Eukaryota</taxon>
        <taxon>Metazoa</taxon>
        <taxon>Ecdysozoa</taxon>
        <taxon>Nematoda</taxon>
        <taxon>Chromadorea</taxon>
        <taxon>Rhabditida</taxon>
        <taxon>Tylenchina</taxon>
        <taxon>Panagrolaimomorpha</taxon>
        <taxon>Panagrolaimoidea</taxon>
        <taxon>Panagrolaimidae</taxon>
        <taxon>Panagrolaimus</taxon>
    </lineage>
</organism>
<proteinExistence type="predicted"/>
<reference evidence="3" key="1">
    <citation type="submission" date="2022-11" db="UniProtKB">
        <authorList>
            <consortium name="WormBaseParasite"/>
        </authorList>
    </citation>
    <scope>IDENTIFICATION</scope>
</reference>
<evidence type="ECO:0000313" key="3">
    <source>
        <dbReference type="WBParaSite" id="PDA_v2.g12218.t1"/>
    </source>
</evidence>
<feature type="compositionally biased region" description="Polar residues" evidence="1">
    <location>
        <begin position="91"/>
        <end position="115"/>
    </location>
</feature>
<dbReference type="WBParaSite" id="PDA_v2.g12218.t1">
    <property type="protein sequence ID" value="PDA_v2.g12218.t1"/>
    <property type="gene ID" value="PDA_v2.g12218"/>
</dbReference>
<sequence>MVAINSFLRIFIYFFCNPQFRFQIITNFRYLFNKTKSVVQCEENNCTTPAASNENSSNLVAIDSPIVFEDINVQLRNHSLADETGRRSSKKSQNNRGSVTFDTSTSTKTGDTCYL</sequence>
<dbReference type="Proteomes" id="UP000887578">
    <property type="component" value="Unplaced"/>
</dbReference>
<protein>
    <submittedName>
        <fullName evidence="3">Uncharacterized protein</fullName>
    </submittedName>
</protein>
<evidence type="ECO:0000313" key="2">
    <source>
        <dbReference type="Proteomes" id="UP000887578"/>
    </source>
</evidence>
<keyword evidence="2" id="KW-1185">Reference proteome</keyword>
<accession>A0A914P2Y7</accession>
<name>A0A914P2Y7_9BILA</name>